<dbReference type="Pfam" id="PF21678">
    <property type="entry name" value="Csf1_N"/>
    <property type="match status" value="1"/>
</dbReference>
<evidence type="ECO:0000256" key="2">
    <source>
        <dbReference type="SAM" id="Phobius"/>
    </source>
</evidence>
<feature type="region of interest" description="Disordered" evidence="1">
    <location>
        <begin position="1163"/>
        <end position="1294"/>
    </location>
</feature>
<dbReference type="EnsemblFungi" id="EJT77660">
    <property type="protein sequence ID" value="EJT77660"/>
    <property type="gene ID" value="GGTG_02764"/>
</dbReference>
<feature type="compositionally biased region" description="Basic residues" evidence="1">
    <location>
        <begin position="1201"/>
        <end position="1210"/>
    </location>
</feature>
<feature type="compositionally biased region" description="Polar residues" evidence="1">
    <location>
        <begin position="127"/>
        <end position="137"/>
    </location>
</feature>
<keyword evidence="7" id="KW-1185">Reference proteome</keyword>
<dbReference type="Pfam" id="PF25038">
    <property type="entry name" value="Csf1_C"/>
    <property type="match status" value="1"/>
</dbReference>
<dbReference type="GO" id="GO:0016020">
    <property type="term" value="C:membrane"/>
    <property type="evidence" value="ECO:0007669"/>
    <property type="project" value="InterPro"/>
</dbReference>
<reference evidence="6" key="4">
    <citation type="journal article" date="2015" name="G3 (Bethesda)">
        <title>Genome sequences of three phytopathogenic species of the Magnaporthaceae family of fungi.</title>
        <authorList>
            <person name="Okagaki L.H."/>
            <person name="Nunes C.C."/>
            <person name="Sailsbery J."/>
            <person name="Clay B."/>
            <person name="Brown D."/>
            <person name="John T."/>
            <person name="Oh Y."/>
            <person name="Young N."/>
            <person name="Fitzgerald M."/>
            <person name="Haas B.J."/>
            <person name="Zeng Q."/>
            <person name="Young S."/>
            <person name="Adiconis X."/>
            <person name="Fan L."/>
            <person name="Levin J.Z."/>
            <person name="Mitchell T.K."/>
            <person name="Okubara P.A."/>
            <person name="Farman M.L."/>
            <person name="Kohn L.M."/>
            <person name="Birren B."/>
            <person name="Ma L.-J."/>
            <person name="Dean R.A."/>
        </authorList>
    </citation>
    <scope>NUCLEOTIDE SEQUENCE</scope>
    <source>
        <strain evidence="6">R3-111a-1</strain>
    </source>
</reference>
<evidence type="ECO:0000313" key="7">
    <source>
        <dbReference type="Proteomes" id="UP000006039"/>
    </source>
</evidence>
<dbReference type="InterPro" id="IPR056779">
    <property type="entry name" value="Csf1_C"/>
</dbReference>
<gene>
    <name evidence="6" type="primary">20343222</name>
    <name evidence="5" type="ORF">GGTG_02764</name>
</gene>
<feature type="domain" description="Csf1 N-terminal" evidence="3">
    <location>
        <begin position="25"/>
        <end position="868"/>
    </location>
</feature>
<feature type="region of interest" description="Disordered" evidence="1">
    <location>
        <begin position="2593"/>
        <end position="2620"/>
    </location>
</feature>
<dbReference type="RefSeq" id="XP_009218805.1">
    <property type="nucleotide sequence ID" value="XM_009220541.1"/>
</dbReference>
<evidence type="ECO:0000313" key="6">
    <source>
        <dbReference type="EnsemblFungi" id="EJT77660"/>
    </source>
</evidence>
<dbReference type="PANTHER" id="PTHR32085">
    <property type="entry name" value="PROTEIN CSF1"/>
    <property type="match status" value="1"/>
</dbReference>
<feature type="compositionally biased region" description="Basic and acidic residues" evidence="1">
    <location>
        <begin position="3209"/>
        <end position="3219"/>
    </location>
</feature>
<accession>J3NNA8</accession>
<reference evidence="7" key="1">
    <citation type="submission" date="2010-07" db="EMBL/GenBank/DDBJ databases">
        <title>The genome sequence of Gaeumannomyces graminis var. tritici strain R3-111a-1.</title>
        <authorList>
            <consortium name="The Broad Institute Genome Sequencing Platform"/>
            <person name="Ma L.-J."/>
            <person name="Dead R."/>
            <person name="Young S."/>
            <person name="Zeng Q."/>
            <person name="Koehrsen M."/>
            <person name="Alvarado L."/>
            <person name="Berlin A."/>
            <person name="Chapman S.B."/>
            <person name="Chen Z."/>
            <person name="Freedman E."/>
            <person name="Gellesch M."/>
            <person name="Goldberg J."/>
            <person name="Griggs A."/>
            <person name="Gujja S."/>
            <person name="Heilman E.R."/>
            <person name="Heiman D."/>
            <person name="Hepburn T."/>
            <person name="Howarth C."/>
            <person name="Jen D."/>
            <person name="Larson L."/>
            <person name="Mehta T."/>
            <person name="Neiman D."/>
            <person name="Pearson M."/>
            <person name="Roberts A."/>
            <person name="Saif S."/>
            <person name="Shea T."/>
            <person name="Shenoy N."/>
            <person name="Sisk P."/>
            <person name="Stolte C."/>
            <person name="Sykes S."/>
            <person name="Walk T."/>
            <person name="White J."/>
            <person name="Yandava C."/>
            <person name="Haas B."/>
            <person name="Nusbaum C."/>
            <person name="Birren B."/>
        </authorList>
    </citation>
    <scope>NUCLEOTIDE SEQUENCE [LARGE SCALE GENOMIC DNA]</scope>
    <source>
        <strain evidence="7">R3-111a-1</strain>
    </source>
</reference>
<dbReference type="InterPro" id="IPR048636">
    <property type="entry name" value="Csf1_N"/>
</dbReference>
<feature type="compositionally biased region" description="Pro residues" evidence="1">
    <location>
        <begin position="1172"/>
        <end position="1181"/>
    </location>
</feature>
<feature type="region of interest" description="Disordered" evidence="1">
    <location>
        <begin position="552"/>
        <end position="579"/>
    </location>
</feature>
<feature type="compositionally biased region" description="Low complexity" evidence="1">
    <location>
        <begin position="1234"/>
        <end position="1244"/>
    </location>
</feature>
<evidence type="ECO:0000256" key="1">
    <source>
        <dbReference type="SAM" id="MobiDB-lite"/>
    </source>
</evidence>
<dbReference type="GeneID" id="20343222"/>
<name>J3NNA8_GAET3</name>
<feature type="compositionally biased region" description="Low complexity" evidence="1">
    <location>
        <begin position="1212"/>
        <end position="1224"/>
    </location>
</feature>
<dbReference type="HOGENOM" id="CLU_000126_1_0_1"/>
<feature type="transmembrane region" description="Helical" evidence="2">
    <location>
        <begin position="12"/>
        <end position="32"/>
    </location>
</feature>
<dbReference type="PANTHER" id="PTHR32085:SF3">
    <property type="entry name" value="PROTEIN CSF1"/>
    <property type="match status" value="1"/>
</dbReference>
<dbReference type="GO" id="GO:0006113">
    <property type="term" value="P:fermentation"/>
    <property type="evidence" value="ECO:0007669"/>
    <property type="project" value="InterPro"/>
</dbReference>
<sequence length="3302" mass="363557">MAGQVRDGVNGPFIASMTVAALLSIFFVLYFNRVLASIISWALRAYTWHQYRIYIDIQALQVSLLAGRIFFTGLRYHGNNETIVIQHGYITWSYWLRRVRSVSIEKGSAAHEKEKGKGHTDEAGQGSIPNPNGSPGTSRVPCRVNVSLVGLEWFVYNRSPAYDFILKGIVDDDSPSCEPRPTTPEKPREPPGTASTDTRGNDEGGLLRRKRTPPPDHVKQSRPDNVRSNPGRDAQGSDDSGDGSMAPEDELPLPLQLFPINIACEKAALVMGNENTKAILTIKADGLNGEVDASATETVDPYRQIFKIKFKHPVVEFRDNEDYREDQANRATREKHLAEAMDPGPRQSLFKRQRRKIYGQLRNLVPYWRTSVESFSVDSRASGLGTAATTIPGSSHWQGLSRYLDDRDEDERTRWSAIEYAAVPTVIDSPEATLTLYWDAVGKVTSRPALVREKGAGYTSTNINGDEPPAWGIGLSIRGGTVSYGPWTDRLRADLQRVFFPGLCKDSTPAQPLPVGAWRVPTKFKFLVELDDEVALRIPTREESKNWRYKGQNMGTSTVRQPEAKRKARGKLKKADAATPAQRRPYGWLDLKISGNATIAFTMDMVAGEAGHAMDLRVDLPPGAEISSSVNHELFWRSGGRTRVSCDLSSPLKWNSLRQWRFDIDCQDLELFILRDHIFLITDLIDDWATGPPADYMVFTPFKYHLDLHFRNVRVYLNINDANIINSPTDFDDNTFIILSSPLLEVGTCIPLDKFRPPRSVVPFDVKAEALALALHVPPWNTQAAFLASKDLGTLENFDLSGAYHYNTTTALGNTDTLVLNISGQSLCVTLYGFLIRYFLKLKDNYFGEDIQFKTLEEYQELLRLKQQNPDAELPNKPPSKKSNDLDVILSVRADDPKVLLPANLYSSQKHIQIDTAGVEVDLRFTNYYMDLDLILAPLSLSLGKEAGGADTPINATSSTQLFIDGLAVYGHRLFGLPPVEPTYLCNWDISTGAVTGECTADFLVALMNGGKAFLLSFDDEENALVSALALKVYDVTFLRVFVQSVRLWLHVEEAAFLLSTESIDVKFNDWAKSHYSKRANINVPGIEIACVNSESALRHKSRSQLPAEAEAIIRTSVHLAIVGRKAEFTKNREMQQGLLRREDQRTQRTEFLLLPELFGPFEPDPVDPTSQPVPPIPQPTLPGDFQSVRGDRASLASKGTSRRARRLQKKSSFLSLSSSSSSSTRSIVRPHVSRQSSKRSSLQSKHHGQLQPLTRLDQERTGSTARHKRELSASTGRHSDFHSALGDYSDRRDNDHNTVAFSSQYFAPYFPLEAVAIDTSNAAFPSVETSSEGGSADTTEFNLGDIDPEILNEDRTHTSILVETPSGVTASLNPTSVRYIAALLTAIQPTEPEDILDALQIGAMGGIMDLHKDQVSKGSIDDIVLRIPRANLRFVSSSCLDSPLPSHDEQDQYDISLTKLALAVRTESSWEDAFKPETRHVRHSFHTRLGSIEVSASEKLRDAENVQCAVSGKVEHVIVSMGSRDVTYIDADIGHIQGTASSDKIEYIASLVHRTDRLATELGRTISNAAGREDRVLKSLICSLAAQGLGAPDPSFIVRPSATLRSADQHLRTFDSWKLAMRLRQIWATMNDSAREEIRLQSLGGNVEAPANARQQVLAYFQKWRSWDLEDLAKSILMNKVFGRLEKLPDQTTPEPPLMAVLRIHQFRLALDPGPKQNEVAFVDLTARLQRGANAGDAGPAKAADAKAPTVLGIVCGDAVISLNWELCELADDILRLYKKLQLNSGVAELPQEAAVASIAKIDTSASAPQVGTASKAATAEVIQVVLEVDQSAIVIDTINLNTRVSSMGLKASLLTGHGIDGSSDTNFILGCDSLTSRIRSHSQVITVFQLDRPSVFFSHELQTSHTINSHTIKATGTSNGLSLAIKQDPIMLMEVLDLVIKDEVARLYALKRQLPTPSTAPSSPVPSSPVSSNKKIADRLSNFRVNIALFLNEYSISLPLLRSLTYTISGVVARAAVAANSGREIIFDFDVKENSHEMQINVDKAPRSVSLLQIPPTNGRITSLIGQGDNTTTVFASVEPILLDASAVYSLLSALNRPEISSTLNDIQEQVQIIKDHVGEIFDDGPEVVPTNEAVETKQGSGQPLAYSVHLTFAGLEVFGDAPLRSEHEPLARLCFLLDRIHFEVTNKADQHNRVLENPEVHFNLRKIAFEIQKGKPGAMASCGSVAFGALVTATTRVLESGREERSLNVSSNGFNVVLSPETVSTFVDSLGYMGDKIKDLDTSREREYLRKLRQNRPRIAINDEEADDESDIIESFFTSMVYSFEIRDIQICWLVLGPRQEPSHGKEDLVFTLQRIEFGTRTRNSARLTIENLQVQMMSPAQDRKMRSPNSALLPEVVFSVAYVSTAEARRLAFQAVGKSVDIRLTSGFIVPAANLNRSISLSVKNIQEASENWVPTTPRPDADQASPQAQEEVKKPARTRSLLGSKRLESLLVDADFAGAVVHISGKKAAEDWMLYQGQGKHGQLGHDETSSGTVLRTPNLALKLEYRDNGSDDPSVYAETKIGASSNTLFPSVVPLIMDITDSIKEVVSDDKGGQVHTPERAPSAGTKEEPKPEDSILLTADPTAVLGRVKLNLGLRIDRQEFSLSCQPIARVAATTSFEDIYFTANTVRSVEQGNFLAISGAFSNIQTSVQHVYSRESTGSFEVDSIVLSLMNSKHVSGISGVSAILKVSPMKVAINAKQLQDFLLFREIWMPRDSRAAGSAQDTSASPVAAKLLTETSQGHLVQRYQQVAGTTAFPWTATISISALDINVDLGQAIGKSVFSITEFWISSKKTSDWEQNLCLGFQRIGVDSAGRMSGFVAMQDFKLRTSIQWPEREQALNETPLVQASIGFSQFRVKAAFDYQAFLVADISKMEFLMYNVRRSLDGGGDRLVASFDGDAVQVFGTTSSAAQGVALYQAFQKLVQERRTNFEASVREIEKFTRRRSSTMPEVVKRLTIPKKKADEDGLSKAPISLDTDVVVTLKALNLGLFPSTFGDTQVFKMEALNTQARFAASVREHRVHSMLGLTLGQLRIGLATVRHDGLDSGPRSGKGSGAAASDMSVEDVVLRATGSRGGTILKVPRVEAMMQTWQHPSSRHIEYIFKSAFEGKVEVGWNYSRVSYIRGMWANHSKTLALASGKELALPAIRVTGIPGSSDGGGGDGKGRDKGGDEKDEAANKITAEVHVPQSKYEYTPLEPPIIETPQLRDMGEATPPLEWIGLHRDRLPNLTHQIVIVSLLELAGEVEDAYKRILGTS</sequence>
<feature type="compositionally biased region" description="Basic and acidic residues" evidence="1">
    <location>
        <begin position="108"/>
        <end position="122"/>
    </location>
</feature>
<evidence type="ECO:0000259" key="3">
    <source>
        <dbReference type="Pfam" id="PF21678"/>
    </source>
</evidence>
<dbReference type="FunCoup" id="J3NNA8">
    <property type="interactions" value="68"/>
</dbReference>
<dbReference type="STRING" id="644352.J3NNA8"/>
<dbReference type="VEuPathDB" id="FungiDB:GGTG_02764"/>
<evidence type="ECO:0000259" key="4">
    <source>
        <dbReference type="Pfam" id="PF25038"/>
    </source>
</evidence>
<feature type="compositionally biased region" description="Basic and acidic residues" evidence="1">
    <location>
        <begin position="213"/>
        <end position="225"/>
    </location>
</feature>
<reference evidence="5" key="2">
    <citation type="submission" date="2010-07" db="EMBL/GenBank/DDBJ databases">
        <authorList>
            <consortium name="The Broad Institute Genome Sequencing Platform"/>
            <consortium name="Broad Institute Genome Sequencing Center for Infectious Disease"/>
            <person name="Ma L.-J."/>
            <person name="Dead R."/>
            <person name="Young S."/>
            <person name="Zeng Q."/>
            <person name="Koehrsen M."/>
            <person name="Alvarado L."/>
            <person name="Berlin A."/>
            <person name="Chapman S.B."/>
            <person name="Chen Z."/>
            <person name="Freedman E."/>
            <person name="Gellesch M."/>
            <person name="Goldberg J."/>
            <person name="Griggs A."/>
            <person name="Gujja S."/>
            <person name="Heilman E.R."/>
            <person name="Heiman D."/>
            <person name="Hepburn T."/>
            <person name="Howarth C."/>
            <person name="Jen D."/>
            <person name="Larson L."/>
            <person name="Mehta T."/>
            <person name="Neiman D."/>
            <person name="Pearson M."/>
            <person name="Roberts A."/>
            <person name="Saif S."/>
            <person name="Shea T."/>
            <person name="Shenoy N."/>
            <person name="Sisk P."/>
            <person name="Stolte C."/>
            <person name="Sykes S."/>
            <person name="Walk T."/>
            <person name="White J."/>
            <person name="Yandava C."/>
            <person name="Haas B."/>
            <person name="Nusbaum C."/>
            <person name="Birren B."/>
        </authorList>
    </citation>
    <scope>NUCLEOTIDE SEQUENCE</scope>
    <source>
        <strain evidence="5">R3-111a-1</strain>
    </source>
</reference>
<dbReference type="eggNOG" id="KOG3596">
    <property type="taxonomic scope" value="Eukaryota"/>
</dbReference>
<proteinExistence type="predicted"/>
<dbReference type="InterPro" id="IPR029636">
    <property type="entry name" value="Csf1"/>
</dbReference>
<feature type="region of interest" description="Disordered" evidence="1">
    <location>
        <begin position="170"/>
        <end position="250"/>
    </location>
</feature>
<dbReference type="Proteomes" id="UP000006039">
    <property type="component" value="Unassembled WGS sequence"/>
</dbReference>
<keyword evidence="2" id="KW-0812">Transmembrane</keyword>
<feature type="region of interest" description="Disordered" evidence="1">
    <location>
        <begin position="3196"/>
        <end position="3219"/>
    </location>
</feature>
<feature type="region of interest" description="Disordered" evidence="1">
    <location>
        <begin position="2455"/>
        <end position="2484"/>
    </location>
</feature>
<feature type="region of interest" description="Disordered" evidence="1">
    <location>
        <begin position="107"/>
        <end position="139"/>
    </location>
</feature>
<protein>
    <recommendedName>
        <fullName evidence="8">Fermentation associated protein</fullName>
    </recommendedName>
</protein>
<dbReference type="OrthoDB" id="10051416at2759"/>
<reference evidence="6" key="5">
    <citation type="submission" date="2018-04" db="UniProtKB">
        <authorList>
            <consortium name="EnsemblFungi"/>
        </authorList>
    </citation>
    <scope>IDENTIFICATION</scope>
    <source>
        <strain evidence="6">R3-111a-1</strain>
    </source>
</reference>
<reference evidence="5" key="3">
    <citation type="submission" date="2010-09" db="EMBL/GenBank/DDBJ databases">
        <title>Annotation of Gaeumannomyces graminis var. tritici R3-111a-1.</title>
        <authorList>
            <consortium name="The Broad Institute Genome Sequencing Platform"/>
            <person name="Ma L.-J."/>
            <person name="Dead R."/>
            <person name="Young S.K."/>
            <person name="Zeng Q."/>
            <person name="Gargeya S."/>
            <person name="Fitzgerald M."/>
            <person name="Haas B."/>
            <person name="Abouelleil A."/>
            <person name="Alvarado L."/>
            <person name="Arachchi H.M."/>
            <person name="Berlin A."/>
            <person name="Brown A."/>
            <person name="Chapman S.B."/>
            <person name="Chen Z."/>
            <person name="Dunbar C."/>
            <person name="Freedman E."/>
            <person name="Gearin G."/>
            <person name="Gellesch M."/>
            <person name="Goldberg J."/>
            <person name="Griggs A."/>
            <person name="Gujja S."/>
            <person name="Heiman D."/>
            <person name="Howarth C."/>
            <person name="Larson L."/>
            <person name="Lui A."/>
            <person name="MacDonald P.J.P."/>
            <person name="Mehta T."/>
            <person name="Montmayeur A."/>
            <person name="Murphy C."/>
            <person name="Neiman D."/>
            <person name="Pearson M."/>
            <person name="Priest M."/>
            <person name="Roberts A."/>
            <person name="Saif S."/>
            <person name="Shea T."/>
            <person name="Shenoy N."/>
            <person name="Sisk P."/>
            <person name="Stolte C."/>
            <person name="Sykes S."/>
            <person name="Yandava C."/>
            <person name="Wortman J."/>
            <person name="Nusbaum C."/>
            <person name="Birren B."/>
        </authorList>
    </citation>
    <scope>NUCLEOTIDE SEQUENCE</scope>
    <source>
        <strain evidence="5">R3-111a-1</strain>
    </source>
</reference>
<evidence type="ECO:0008006" key="8">
    <source>
        <dbReference type="Google" id="ProtNLM"/>
    </source>
</evidence>
<keyword evidence="2" id="KW-1133">Transmembrane helix</keyword>
<feature type="compositionally biased region" description="Basic and acidic residues" evidence="1">
    <location>
        <begin position="2593"/>
        <end position="2605"/>
    </location>
</feature>
<evidence type="ECO:0000313" key="5">
    <source>
        <dbReference type="EMBL" id="EJT77660.1"/>
    </source>
</evidence>
<feature type="domain" description="Csf1 C-terminal region" evidence="4">
    <location>
        <begin position="2539"/>
        <end position="3301"/>
    </location>
</feature>
<organism evidence="5">
    <name type="scientific">Gaeumannomyces tritici (strain R3-111a-1)</name>
    <name type="common">Wheat and barley take-all root rot fungus</name>
    <name type="synonym">Gaeumannomyces graminis var. tritici</name>
    <dbReference type="NCBI Taxonomy" id="644352"/>
    <lineage>
        <taxon>Eukaryota</taxon>
        <taxon>Fungi</taxon>
        <taxon>Dikarya</taxon>
        <taxon>Ascomycota</taxon>
        <taxon>Pezizomycotina</taxon>
        <taxon>Sordariomycetes</taxon>
        <taxon>Sordariomycetidae</taxon>
        <taxon>Magnaporthales</taxon>
        <taxon>Magnaporthaceae</taxon>
        <taxon>Gaeumannomyces</taxon>
    </lineage>
</organism>
<keyword evidence="2" id="KW-0472">Membrane</keyword>
<dbReference type="EMBL" id="GL385396">
    <property type="protein sequence ID" value="EJT77660.1"/>
    <property type="molecule type" value="Genomic_DNA"/>
</dbReference>